<evidence type="ECO:0000313" key="3">
    <source>
        <dbReference type="Proteomes" id="UP000274131"/>
    </source>
</evidence>
<dbReference type="Proteomes" id="UP000274131">
    <property type="component" value="Unassembled WGS sequence"/>
</dbReference>
<evidence type="ECO:0000256" key="1">
    <source>
        <dbReference type="SAM" id="MobiDB-lite"/>
    </source>
</evidence>
<reference evidence="4" key="1">
    <citation type="submission" date="2017-02" db="UniProtKB">
        <authorList>
            <consortium name="WormBaseParasite"/>
        </authorList>
    </citation>
    <scope>IDENTIFICATION</scope>
</reference>
<dbReference type="EMBL" id="UXUI01007490">
    <property type="protein sequence ID" value="VDD87868.1"/>
    <property type="molecule type" value="Genomic_DNA"/>
</dbReference>
<protein>
    <submittedName>
        <fullName evidence="4">Neur_chan_LBD domain-containing protein</fullName>
    </submittedName>
</protein>
<keyword evidence="3" id="KW-1185">Reference proteome</keyword>
<organism evidence="4">
    <name type="scientific">Enterobius vermicularis</name>
    <name type="common">Human pinworm</name>
    <dbReference type="NCBI Taxonomy" id="51028"/>
    <lineage>
        <taxon>Eukaryota</taxon>
        <taxon>Metazoa</taxon>
        <taxon>Ecdysozoa</taxon>
        <taxon>Nematoda</taxon>
        <taxon>Chromadorea</taxon>
        <taxon>Rhabditida</taxon>
        <taxon>Spirurina</taxon>
        <taxon>Oxyuridomorpha</taxon>
        <taxon>Oxyuroidea</taxon>
        <taxon>Oxyuridae</taxon>
        <taxon>Enterobius</taxon>
    </lineage>
</organism>
<dbReference type="WBParaSite" id="EVEC_0000330301-mRNA-1">
    <property type="protein sequence ID" value="EVEC_0000330301-mRNA-1"/>
    <property type="gene ID" value="EVEC_0000330301"/>
</dbReference>
<name>A0A0N4V074_ENTVE</name>
<feature type="compositionally biased region" description="Acidic residues" evidence="1">
    <location>
        <begin position="73"/>
        <end position="96"/>
    </location>
</feature>
<sequence length="104" mass="11864">MSRENVSGIFLFEKVVASSFLSAPLKMPLKYKVKQLRIDFLMTNISTVFETTTMKLIIMMMIASVMDIDDVDDDRVNDGDDGNNDDDKDSDIDNDDDRSIYQIL</sequence>
<evidence type="ECO:0000313" key="4">
    <source>
        <dbReference type="WBParaSite" id="EVEC_0000330301-mRNA-1"/>
    </source>
</evidence>
<gene>
    <name evidence="2" type="ORF">EVEC_LOCUS3011</name>
</gene>
<accession>A0A0N4V074</accession>
<dbReference type="AlphaFoldDB" id="A0A0N4V074"/>
<feature type="region of interest" description="Disordered" evidence="1">
    <location>
        <begin position="73"/>
        <end position="104"/>
    </location>
</feature>
<evidence type="ECO:0000313" key="2">
    <source>
        <dbReference type="EMBL" id="VDD87868.1"/>
    </source>
</evidence>
<proteinExistence type="predicted"/>
<reference evidence="2 3" key="2">
    <citation type="submission" date="2018-10" db="EMBL/GenBank/DDBJ databases">
        <authorList>
            <consortium name="Pathogen Informatics"/>
        </authorList>
    </citation>
    <scope>NUCLEOTIDE SEQUENCE [LARGE SCALE GENOMIC DNA]</scope>
</reference>